<comment type="caution">
    <text evidence="2">The sequence shown here is derived from an EMBL/GenBank/DDBJ whole genome shotgun (WGS) entry which is preliminary data.</text>
</comment>
<evidence type="ECO:0008006" key="4">
    <source>
        <dbReference type="Google" id="ProtNLM"/>
    </source>
</evidence>
<accession>A0ABT4CH73</accession>
<organism evidence="2 3">
    <name type="scientific">Nocardioides pini</name>
    <dbReference type="NCBI Taxonomy" id="2975053"/>
    <lineage>
        <taxon>Bacteria</taxon>
        <taxon>Bacillati</taxon>
        <taxon>Actinomycetota</taxon>
        <taxon>Actinomycetes</taxon>
        <taxon>Propionibacteriales</taxon>
        <taxon>Nocardioidaceae</taxon>
        <taxon>Nocardioides</taxon>
    </lineage>
</organism>
<dbReference type="EMBL" id="JAPPUX010000005">
    <property type="protein sequence ID" value="MCY4728314.1"/>
    <property type="molecule type" value="Genomic_DNA"/>
</dbReference>
<feature type="chain" id="PRO_5045485542" description="Beta/Gamma crystallin" evidence="1">
    <location>
        <begin position="28"/>
        <end position="131"/>
    </location>
</feature>
<evidence type="ECO:0000313" key="2">
    <source>
        <dbReference type="EMBL" id="MCY4728314.1"/>
    </source>
</evidence>
<dbReference type="Proteomes" id="UP001074726">
    <property type="component" value="Unassembled WGS sequence"/>
</dbReference>
<sequence>MFLGLKAGLAAAFAVFASLAVAPTAQAHHQPYYGMSAMTVAEHLECRNFTGHGSGQFNIGSGVCWLKGRRVNIITFRGPGQQAEWNGAATLGFGPRFHWAVGRGANIVARNGNLDAARVGAVALPGRVRHG</sequence>
<reference evidence="2" key="1">
    <citation type="submission" date="2022-08" db="EMBL/GenBank/DDBJ databases">
        <title>Genome sequencing of Nocardioides sp. STR2.</title>
        <authorList>
            <person name="So Y."/>
        </authorList>
    </citation>
    <scope>NUCLEOTIDE SEQUENCE</scope>
    <source>
        <strain evidence="2">STR2</strain>
    </source>
</reference>
<proteinExistence type="predicted"/>
<keyword evidence="3" id="KW-1185">Reference proteome</keyword>
<protein>
    <recommendedName>
        <fullName evidence="4">Beta/Gamma crystallin</fullName>
    </recommendedName>
</protein>
<feature type="signal peptide" evidence="1">
    <location>
        <begin position="1"/>
        <end position="27"/>
    </location>
</feature>
<evidence type="ECO:0000313" key="3">
    <source>
        <dbReference type="Proteomes" id="UP001074726"/>
    </source>
</evidence>
<gene>
    <name evidence="2" type="ORF">NYO98_18685</name>
</gene>
<dbReference type="RefSeq" id="WP_268113296.1">
    <property type="nucleotide sequence ID" value="NZ_JAPPUX010000005.1"/>
</dbReference>
<keyword evidence="1" id="KW-0732">Signal</keyword>
<name>A0ABT4CH73_9ACTN</name>
<evidence type="ECO:0000256" key="1">
    <source>
        <dbReference type="SAM" id="SignalP"/>
    </source>
</evidence>